<comment type="similarity">
    <text evidence="1">Belongs to the intimin/invasin family.</text>
</comment>
<dbReference type="OrthoDB" id="8481600at2"/>
<dbReference type="SMART" id="SM00634">
    <property type="entry name" value="BID_1"/>
    <property type="match status" value="1"/>
</dbReference>
<keyword evidence="4" id="KW-1185">Reference proteome</keyword>
<dbReference type="SUPFAM" id="SSF49373">
    <property type="entry name" value="Invasin/intimin cell-adhesion fragments"/>
    <property type="match status" value="1"/>
</dbReference>
<accession>F9S400</accession>
<dbReference type="InterPro" id="IPR003344">
    <property type="entry name" value="Big_1_dom"/>
</dbReference>
<dbReference type="PROSITE" id="PS51127">
    <property type="entry name" value="BIG1"/>
    <property type="match status" value="1"/>
</dbReference>
<name>F9S400_9VIBR</name>
<feature type="domain" description="Big-1" evidence="2">
    <location>
        <begin position="6"/>
        <end position="97"/>
    </location>
</feature>
<dbReference type="Proteomes" id="UP000004605">
    <property type="component" value="Unassembled WGS sequence"/>
</dbReference>
<protein>
    <recommendedName>
        <fullName evidence="2">Big-1 domain-containing protein</fullName>
    </recommendedName>
</protein>
<dbReference type="InterPro" id="IPR008964">
    <property type="entry name" value="Invasin/intimin_cell_adhesion"/>
</dbReference>
<dbReference type="PANTHER" id="PTHR39576">
    <property type="entry name" value="ATTACHING AND EFFACING PROTEIN HOMOLOG-RELATED-RELATED"/>
    <property type="match status" value="1"/>
</dbReference>
<evidence type="ECO:0000313" key="4">
    <source>
        <dbReference type="Proteomes" id="UP000004605"/>
    </source>
</evidence>
<gene>
    <name evidence="3" type="ORF">VII00023_12807</name>
</gene>
<reference evidence="3 4" key="1">
    <citation type="journal article" date="2012" name="Int. J. Syst. Evol. Microbiol.">
        <title>Vibrio caribbeanicus sp. nov., isolated from the marine sponge Scleritoderma cyanea.</title>
        <authorList>
            <person name="Hoffmann M."/>
            <person name="Monday S.R."/>
            <person name="Allard M.W."/>
            <person name="Strain E.A."/>
            <person name="Whittaker P."/>
            <person name="Naum M."/>
            <person name="McCarthy P.J."/>
            <person name="Lopez J.V."/>
            <person name="Fischer M."/>
            <person name="Brown E.W."/>
        </authorList>
    </citation>
    <scope>NUCLEOTIDE SEQUENCE [LARGE SCALE GENOMIC DNA]</scope>
    <source>
        <strain evidence="3 4">ATCC 700023</strain>
    </source>
</reference>
<dbReference type="PANTHER" id="PTHR39576:SF2">
    <property type="entry name" value="ATTACHING AND EFFACING PROTEIN HOMOLOG-RELATED"/>
    <property type="match status" value="1"/>
</dbReference>
<dbReference type="AlphaFoldDB" id="F9S400"/>
<evidence type="ECO:0000259" key="2">
    <source>
        <dbReference type="PROSITE" id="PS51127"/>
    </source>
</evidence>
<evidence type="ECO:0000256" key="1">
    <source>
        <dbReference type="ARBA" id="ARBA00010116"/>
    </source>
</evidence>
<organism evidence="3 4">
    <name type="scientific">Vibrio ichthyoenteri ATCC 700023</name>
    <dbReference type="NCBI Taxonomy" id="870968"/>
    <lineage>
        <taxon>Bacteria</taxon>
        <taxon>Pseudomonadati</taxon>
        <taxon>Pseudomonadota</taxon>
        <taxon>Gammaproteobacteria</taxon>
        <taxon>Vibrionales</taxon>
        <taxon>Vibrionaceae</taxon>
        <taxon>Vibrio</taxon>
    </lineage>
</organism>
<evidence type="ECO:0000313" key="3">
    <source>
        <dbReference type="EMBL" id="EGU37404.1"/>
    </source>
</evidence>
<proteinExistence type="inferred from homology"/>
<feature type="non-terminal residue" evidence="3">
    <location>
        <position position="1"/>
    </location>
</feature>
<comment type="caution">
    <text evidence="3">The sequence shown here is derived from an EMBL/GenBank/DDBJ whole genome shotgun (WGS) entry which is preliminary data.</text>
</comment>
<dbReference type="GO" id="GO:0009279">
    <property type="term" value="C:cell outer membrane"/>
    <property type="evidence" value="ECO:0007669"/>
    <property type="project" value="TreeGrafter"/>
</dbReference>
<feature type="non-terminal residue" evidence="3">
    <location>
        <position position="110"/>
    </location>
</feature>
<dbReference type="Gene3D" id="2.60.40.10">
    <property type="entry name" value="Immunoglobulins"/>
    <property type="match status" value="1"/>
</dbReference>
<sequence>DATHPTIKLKGDDKSGVIADNKGLHDLTATVLDVNGNAIEGILVTFSSTTEGATVTKEATTDNDGLAKAVITSIKAGGNVVVAKVGDKSADVSVEFVADAAYPEKVLVVG</sequence>
<dbReference type="InterPro" id="IPR051715">
    <property type="entry name" value="Intimin-Invasin_domain"/>
</dbReference>
<dbReference type="Pfam" id="PF02369">
    <property type="entry name" value="Big_1"/>
    <property type="match status" value="1"/>
</dbReference>
<dbReference type="EMBL" id="AFWF01000192">
    <property type="protein sequence ID" value="EGU37404.1"/>
    <property type="molecule type" value="Genomic_DNA"/>
</dbReference>
<dbReference type="InterPro" id="IPR013783">
    <property type="entry name" value="Ig-like_fold"/>
</dbReference>
<dbReference type="RefSeq" id="WP_006713146.1">
    <property type="nucleotide sequence ID" value="NZ_AFWF01000192.1"/>
</dbReference>